<dbReference type="EMBL" id="FUWZ01000003">
    <property type="protein sequence ID" value="SKA31441.1"/>
    <property type="molecule type" value="Genomic_DNA"/>
</dbReference>
<accession>A0A1T4SU60</accession>
<feature type="chain" id="PRO_5013318505" description="Gluconate 2-dehydrogenase subunit 3" evidence="1">
    <location>
        <begin position="22"/>
        <end position="138"/>
    </location>
</feature>
<dbReference type="RefSeq" id="WP_143313020.1">
    <property type="nucleotide sequence ID" value="NZ_FUWZ01000003.1"/>
</dbReference>
<sequence length="138" mass="14734">MKKVFLPMLCVCFFSAASVHAQSILDQPKKTAGTVQNPLANYGGVASSILSKLTPALGLTAAQQPKVTDLVTGFLKQKAGIMPLQQRNPAAYASKFSGLQGGLFSRLKLLLTAAQYTKFLGLKPKTNDAANVLSQLFY</sequence>
<gene>
    <name evidence="2" type="ORF">SAMN04488128_103480</name>
</gene>
<dbReference type="STRING" id="634771.SAMN04488128_103480"/>
<feature type="signal peptide" evidence="1">
    <location>
        <begin position="1"/>
        <end position="21"/>
    </location>
</feature>
<evidence type="ECO:0008006" key="4">
    <source>
        <dbReference type="Google" id="ProtNLM"/>
    </source>
</evidence>
<name>A0A1T4SU60_9BACT</name>
<dbReference type="Proteomes" id="UP000190367">
    <property type="component" value="Unassembled WGS sequence"/>
</dbReference>
<evidence type="ECO:0000313" key="2">
    <source>
        <dbReference type="EMBL" id="SKA31441.1"/>
    </source>
</evidence>
<dbReference type="OrthoDB" id="673101at2"/>
<reference evidence="3" key="1">
    <citation type="submission" date="2017-02" db="EMBL/GenBank/DDBJ databases">
        <authorList>
            <person name="Varghese N."/>
            <person name="Submissions S."/>
        </authorList>
    </citation>
    <scope>NUCLEOTIDE SEQUENCE [LARGE SCALE GENOMIC DNA]</scope>
    <source>
        <strain evidence="3">DSM 22224</strain>
    </source>
</reference>
<proteinExistence type="predicted"/>
<keyword evidence="1" id="KW-0732">Signal</keyword>
<dbReference type="AlphaFoldDB" id="A0A1T4SU60"/>
<keyword evidence="3" id="KW-1185">Reference proteome</keyword>
<evidence type="ECO:0000313" key="3">
    <source>
        <dbReference type="Proteomes" id="UP000190367"/>
    </source>
</evidence>
<evidence type="ECO:0000256" key="1">
    <source>
        <dbReference type="SAM" id="SignalP"/>
    </source>
</evidence>
<protein>
    <recommendedName>
        <fullName evidence="4">Gluconate 2-dehydrogenase subunit 3</fullName>
    </recommendedName>
</protein>
<organism evidence="2 3">
    <name type="scientific">Chitinophaga eiseniae</name>
    <dbReference type="NCBI Taxonomy" id="634771"/>
    <lineage>
        <taxon>Bacteria</taxon>
        <taxon>Pseudomonadati</taxon>
        <taxon>Bacteroidota</taxon>
        <taxon>Chitinophagia</taxon>
        <taxon>Chitinophagales</taxon>
        <taxon>Chitinophagaceae</taxon>
        <taxon>Chitinophaga</taxon>
    </lineage>
</organism>